<reference evidence="1 2" key="1">
    <citation type="submission" date="2018-04" db="EMBL/GenBank/DDBJ databases">
        <title>Genomic Encyclopedia of Type Strains, Phase IV (KMG-IV): sequencing the most valuable type-strain genomes for metagenomic binning, comparative biology and taxonomic classification.</title>
        <authorList>
            <person name="Goeker M."/>
        </authorList>
    </citation>
    <scope>NUCLEOTIDE SEQUENCE [LARGE SCALE GENOMIC DNA]</scope>
    <source>
        <strain evidence="1 2">DSM 104150</strain>
    </source>
</reference>
<dbReference type="RefSeq" id="WP_211307271.1">
    <property type="nucleotide sequence ID" value="NZ_CAKZQT010000022.1"/>
</dbReference>
<comment type="caution">
    <text evidence="1">The sequence shown here is derived from an EMBL/GenBank/DDBJ whole genome shotgun (WGS) entry which is preliminary data.</text>
</comment>
<accession>A0A318EDS5</accession>
<evidence type="ECO:0008006" key="3">
    <source>
        <dbReference type="Google" id="ProtNLM"/>
    </source>
</evidence>
<keyword evidence="2" id="KW-1185">Reference proteome</keyword>
<sequence length="251" mass="28254">MSEIDRLPGFRRRFRVDTGAGWVRSAVEDDYHCMAVTLRHRAGVVEAVEPVMQRAPWNTCPGAVAQLRQTFTGVALDGFVSRGEKSANCTHLHDLALLAAAHACDDAPLVYDILASDPVGSRRQIELRRNGMRLLGWVEHEHRIVEPAELAGRRLDELRSWFDTLDPDLQEAARLLRWGAMLAHGRTIPMERQSDASRMPPNCYSFQPERARIAQRVGEIRDFSRGEAQLLDRPFDINSSRDGHATARLPA</sequence>
<proteinExistence type="predicted"/>
<evidence type="ECO:0000313" key="2">
    <source>
        <dbReference type="Proteomes" id="UP000248330"/>
    </source>
</evidence>
<name>A0A318EDS5_9GAMM</name>
<dbReference type="EMBL" id="QICN01000004">
    <property type="protein sequence ID" value="PXV68339.1"/>
    <property type="molecule type" value="Genomic_DNA"/>
</dbReference>
<organism evidence="1 2">
    <name type="scientific">Sinimarinibacterium flocculans</name>
    <dbReference type="NCBI Taxonomy" id="985250"/>
    <lineage>
        <taxon>Bacteria</taxon>
        <taxon>Pseudomonadati</taxon>
        <taxon>Pseudomonadota</taxon>
        <taxon>Gammaproteobacteria</taxon>
        <taxon>Nevskiales</taxon>
        <taxon>Nevskiaceae</taxon>
        <taxon>Sinimarinibacterium</taxon>
    </lineage>
</organism>
<dbReference type="AlphaFoldDB" id="A0A318EDS5"/>
<protein>
    <recommendedName>
        <fullName evidence="3">DUF2889 family protein</fullName>
    </recommendedName>
</protein>
<evidence type="ECO:0000313" key="1">
    <source>
        <dbReference type="EMBL" id="PXV68339.1"/>
    </source>
</evidence>
<gene>
    <name evidence="1" type="ORF">C8D93_10434</name>
</gene>
<dbReference type="Proteomes" id="UP000248330">
    <property type="component" value="Unassembled WGS sequence"/>
</dbReference>